<comment type="caution">
    <text evidence="1">The sequence shown here is derived from an EMBL/GenBank/DDBJ whole genome shotgun (WGS) entry which is preliminary data.</text>
</comment>
<accession>A0A016UJC2</accession>
<reference evidence="2" key="1">
    <citation type="journal article" date="2015" name="Nat. Genet.">
        <title>The genome and transcriptome of the zoonotic hookworm Ancylostoma ceylanicum identify infection-specific gene families.</title>
        <authorList>
            <person name="Schwarz E.M."/>
            <person name="Hu Y."/>
            <person name="Antoshechkin I."/>
            <person name="Miller M.M."/>
            <person name="Sternberg P.W."/>
            <person name="Aroian R.V."/>
        </authorList>
    </citation>
    <scope>NUCLEOTIDE SEQUENCE</scope>
    <source>
        <strain evidence="2">HY135</strain>
    </source>
</reference>
<dbReference type="EMBL" id="JARK01001373">
    <property type="protein sequence ID" value="EYC15300.1"/>
    <property type="molecule type" value="Genomic_DNA"/>
</dbReference>
<sequence>MLMVPRFFPRSPAIHSWQHPRVWLSGRAVDCGSFSQENSRKSWAAPLAITCPDGSIGRASDYQSGARWFESGGDPKCKGHPVVFGVNYLIRPPRSSSAWQG</sequence>
<organism evidence="1 2">
    <name type="scientific">Ancylostoma ceylanicum</name>
    <dbReference type="NCBI Taxonomy" id="53326"/>
    <lineage>
        <taxon>Eukaryota</taxon>
        <taxon>Metazoa</taxon>
        <taxon>Ecdysozoa</taxon>
        <taxon>Nematoda</taxon>
        <taxon>Chromadorea</taxon>
        <taxon>Rhabditida</taxon>
        <taxon>Rhabditina</taxon>
        <taxon>Rhabditomorpha</taxon>
        <taxon>Strongyloidea</taxon>
        <taxon>Ancylostomatidae</taxon>
        <taxon>Ancylostomatinae</taxon>
        <taxon>Ancylostoma</taxon>
    </lineage>
</organism>
<dbReference type="Proteomes" id="UP000024635">
    <property type="component" value="Unassembled WGS sequence"/>
</dbReference>
<keyword evidence="2" id="KW-1185">Reference proteome</keyword>
<dbReference type="AlphaFoldDB" id="A0A016UJC2"/>
<evidence type="ECO:0000313" key="2">
    <source>
        <dbReference type="Proteomes" id="UP000024635"/>
    </source>
</evidence>
<protein>
    <submittedName>
        <fullName evidence="1">Uncharacterized protein</fullName>
    </submittedName>
</protein>
<gene>
    <name evidence="1" type="primary">Acey_s0037.g3442</name>
    <name evidence="1" type="ORF">Y032_0037g3442</name>
</gene>
<name>A0A016UJC2_9BILA</name>
<proteinExistence type="predicted"/>
<evidence type="ECO:0000313" key="1">
    <source>
        <dbReference type="EMBL" id="EYC15300.1"/>
    </source>
</evidence>